<accession>U4LCF1</accession>
<evidence type="ECO:0000256" key="2">
    <source>
        <dbReference type="ARBA" id="ARBA00012003"/>
    </source>
</evidence>
<organism evidence="6 7">
    <name type="scientific">Pyronema omphalodes (strain CBS 100304)</name>
    <name type="common">Pyronema confluens</name>
    <dbReference type="NCBI Taxonomy" id="1076935"/>
    <lineage>
        <taxon>Eukaryota</taxon>
        <taxon>Fungi</taxon>
        <taxon>Dikarya</taxon>
        <taxon>Ascomycota</taxon>
        <taxon>Pezizomycotina</taxon>
        <taxon>Pezizomycetes</taxon>
        <taxon>Pezizales</taxon>
        <taxon>Pyronemataceae</taxon>
        <taxon>Pyronema</taxon>
    </lineage>
</organism>
<evidence type="ECO:0000313" key="6">
    <source>
        <dbReference type="EMBL" id="CCX07997.1"/>
    </source>
</evidence>
<dbReference type="PANTHER" id="PTHR12303:SF6">
    <property type="entry name" value="CARNOSINE N-METHYLTRANSFERASE"/>
    <property type="match status" value="1"/>
</dbReference>
<dbReference type="Pfam" id="PF07942">
    <property type="entry name" value="CARME"/>
    <property type="match status" value="1"/>
</dbReference>
<keyword evidence="5" id="KW-0949">S-adenosyl-L-methionine</keyword>
<comment type="similarity">
    <text evidence="1">Belongs to the carnosine N-methyltransferase family.</text>
</comment>
<dbReference type="eggNOG" id="KOG2798">
    <property type="taxonomic scope" value="Eukaryota"/>
</dbReference>
<evidence type="ECO:0000313" key="7">
    <source>
        <dbReference type="Proteomes" id="UP000018144"/>
    </source>
</evidence>
<dbReference type="GO" id="GO:0032259">
    <property type="term" value="P:methylation"/>
    <property type="evidence" value="ECO:0007669"/>
    <property type="project" value="UniProtKB-KW"/>
</dbReference>
<dbReference type="EMBL" id="HF935386">
    <property type="protein sequence ID" value="CCX07997.1"/>
    <property type="molecule type" value="Genomic_DNA"/>
</dbReference>
<dbReference type="SUPFAM" id="SSF53335">
    <property type="entry name" value="S-adenosyl-L-methionine-dependent methyltransferases"/>
    <property type="match status" value="1"/>
</dbReference>
<name>U4LCF1_PYROM</name>
<dbReference type="SMART" id="SM01296">
    <property type="entry name" value="N2227"/>
    <property type="match status" value="1"/>
</dbReference>
<proteinExistence type="inferred from homology"/>
<dbReference type="InterPro" id="IPR012901">
    <property type="entry name" value="CARME"/>
</dbReference>
<dbReference type="Gene3D" id="3.40.50.150">
    <property type="entry name" value="Vaccinia Virus protein VP39"/>
    <property type="match status" value="1"/>
</dbReference>
<dbReference type="GO" id="GO:0030735">
    <property type="term" value="F:carnosine N-methyltransferase activity"/>
    <property type="evidence" value="ECO:0007669"/>
    <property type="project" value="UniProtKB-EC"/>
</dbReference>
<evidence type="ECO:0000256" key="1">
    <source>
        <dbReference type="ARBA" id="ARBA00010086"/>
    </source>
</evidence>
<reference evidence="6 7" key="1">
    <citation type="journal article" date="2013" name="PLoS Genet.">
        <title>The genome and development-dependent transcriptomes of Pyronema confluens: a window into fungal evolution.</title>
        <authorList>
            <person name="Traeger S."/>
            <person name="Altegoer F."/>
            <person name="Freitag M."/>
            <person name="Gabaldon T."/>
            <person name="Kempken F."/>
            <person name="Kumar A."/>
            <person name="Marcet-Houben M."/>
            <person name="Poggeler S."/>
            <person name="Stajich J.E."/>
            <person name="Nowrousian M."/>
        </authorList>
    </citation>
    <scope>NUCLEOTIDE SEQUENCE [LARGE SCALE GENOMIC DNA]</scope>
    <source>
        <strain evidence="7">CBS 100304</strain>
        <tissue evidence="6">Vegetative mycelium</tissue>
    </source>
</reference>
<keyword evidence="4" id="KW-0808">Transferase</keyword>
<dbReference type="InterPro" id="IPR029063">
    <property type="entry name" value="SAM-dependent_MTases_sf"/>
</dbReference>
<evidence type="ECO:0000256" key="3">
    <source>
        <dbReference type="ARBA" id="ARBA00022603"/>
    </source>
</evidence>
<evidence type="ECO:0000256" key="5">
    <source>
        <dbReference type="ARBA" id="ARBA00022691"/>
    </source>
</evidence>
<dbReference type="STRING" id="1076935.U4LCF1"/>
<evidence type="ECO:0000256" key="4">
    <source>
        <dbReference type="ARBA" id="ARBA00022679"/>
    </source>
</evidence>
<sequence>MSENFHCVMGAHIEPGEEITAAAISAAKHELSDDADLVKEMGDMSIGHDHSHDHGDEEGSFCEESSLGNMEKDEQDSMLSTLGSFYLYRRRAHSHLTHRRRVAFCNMPLYQQSILHGEGIEFVYKTLNGLDIAIESNAEIAEKIFHHSIETFGIDTLALAEKEWLDSVTTEDHDKVRSTLKQFYRDWSAEGAAERAVCYTPVMEELERRFGSLAAKDKAKVQVLVPGAGLGRLAFDIAVAGYSAQGNENSYHQLMASNYILNYTTKKEQHTLYPFINSFSNHRTRENQMRGVKIPDVHPSTPLADAAHGDRFSMAAGDFVDSYSGTETAGAFNVVATVFFIDTAVNIFSYLETIWKCLCDGGVWINYGPLLWHWENREADLKLAGEDAQGMELTADEVVKVAEALGFKLEHREKGQKGEYIGAGEDSMLKWVYEGEFWVMTKVPKVTKYTR</sequence>
<gene>
    <name evidence="6" type="ORF">PCON_07586</name>
</gene>
<dbReference type="PANTHER" id="PTHR12303">
    <property type="entry name" value="CARNOSINE N-METHYLTRANSFERASE"/>
    <property type="match status" value="1"/>
</dbReference>
<dbReference type="OrthoDB" id="978at2759"/>
<dbReference type="AlphaFoldDB" id="U4LCF1"/>
<dbReference type="EC" id="2.1.1.22" evidence="2"/>
<dbReference type="Proteomes" id="UP000018144">
    <property type="component" value="Unassembled WGS sequence"/>
</dbReference>
<keyword evidence="3" id="KW-0489">Methyltransferase</keyword>
<keyword evidence="7" id="KW-1185">Reference proteome</keyword>
<protein>
    <recommendedName>
        <fullName evidence="2">carnosine N-methyltransferase</fullName>
        <ecNumber evidence="2">2.1.1.22</ecNumber>
    </recommendedName>
</protein>